<organism evidence="1 2">
    <name type="scientific">Corynebacterium qintianiae</name>
    <dbReference type="NCBI Taxonomy" id="2709392"/>
    <lineage>
        <taxon>Bacteria</taxon>
        <taxon>Bacillati</taxon>
        <taxon>Actinomycetota</taxon>
        <taxon>Actinomycetes</taxon>
        <taxon>Mycobacteriales</taxon>
        <taxon>Corynebacteriaceae</taxon>
        <taxon>Corynebacterium</taxon>
    </lineage>
</organism>
<dbReference type="KEGG" id="cqn:G7Y29_07195"/>
<dbReference type="Proteomes" id="UP000594586">
    <property type="component" value="Chromosome"/>
</dbReference>
<keyword evidence="2" id="KW-1185">Reference proteome</keyword>
<accession>A0A7T0PFB3</accession>
<proteinExistence type="predicted"/>
<reference evidence="1 2" key="1">
    <citation type="submission" date="2020-11" db="EMBL/GenBank/DDBJ databases">
        <title>Corynebacterium sp. MC1420.</title>
        <authorList>
            <person name="Zhou J."/>
        </authorList>
    </citation>
    <scope>NUCLEOTIDE SEQUENCE [LARGE SCALE GENOMIC DNA]</scope>
    <source>
        <strain evidence="1 2">MC1420</strain>
    </source>
</reference>
<gene>
    <name evidence="1" type="ORF">G7Y29_07195</name>
</gene>
<dbReference type="RefSeq" id="WP_165002623.1">
    <property type="nucleotide sequence ID" value="NZ_CP064955.1"/>
</dbReference>
<evidence type="ECO:0000313" key="2">
    <source>
        <dbReference type="Proteomes" id="UP000594586"/>
    </source>
</evidence>
<sequence length="185" mass="18985">MRRHALLPLVAVAVAAGIAGLWALGTVVQPAPTYQGDQLGMESGETPEVYEARAEASISGDAGETGPVWALVTFSGALSPAEAAAVLEPADRVSAVVFPDAAARPIPEPVAGEGRADVIVREAGRLHAATGKRNAEPVGAVVRDEPAVLREIAARGDVFAVEALPDDARWGSFGISPVTPVRPGR</sequence>
<protein>
    <submittedName>
        <fullName evidence="1">Uncharacterized protein</fullName>
    </submittedName>
</protein>
<dbReference type="EMBL" id="CP064955">
    <property type="protein sequence ID" value="QPK82667.1"/>
    <property type="molecule type" value="Genomic_DNA"/>
</dbReference>
<name>A0A7T0PFB3_9CORY</name>
<dbReference type="AlphaFoldDB" id="A0A7T0PFB3"/>
<evidence type="ECO:0000313" key="1">
    <source>
        <dbReference type="EMBL" id="QPK82667.1"/>
    </source>
</evidence>